<comment type="caution">
    <text evidence="1">The sequence shown here is derived from an EMBL/GenBank/DDBJ whole genome shotgun (WGS) entry which is preliminary data.</text>
</comment>
<accession>A0A417XW55</accession>
<dbReference type="EMBL" id="QXGH01000033">
    <property type="protein sequence ID" value="RHW24377.1"/>
    <property type="molecule type" value="Genomic_DNA"/>
</dbReference>
<dbReference type="SUPFAM" id="SSF52540">
    <property type="entry name" value="P-loop containing nucleoside triphosphate hydrolases"/>
    <property type="match status" value="1"/>
</dbReference>
<dbReference type="GO" id="GO:0016740">
    <property type="term" value="F:transferase activity"/>
    <property type="evidence" value="ECO:0007669"/>
    <property type="project" value="UniProtKB-KW"/>
</dbReference>
<gene>
    <name evidence="1" type="ORF">D0Z08_25025</name>
</gene>
<dbReference type="Gene3D" id="3.40.50.300">
    <property type="entry name" value="P-loop containing nucleotide triphosphate hydrolases"/>
    <property type="match status" value="1"/>
</dbReference>
<name>A0A417XW55_9ACTN</name>
<dbReference type="OrthoDB" id="3237545at2"/>
<sequence length="204" mass="21961">MASRSEPAAAPGSPQETAQLVLDLALSRRPTLGETRLVSIDGPAGSGKSTLAAGIAELDPGARVVHMDDLYDGWKGLGSVARQVSTLVRPLALGRAGFYRRYDWHRGEFAETVDVEPVPLLVLEGVGSGRAELATMITVLVWVTAPRPLRRERGLARDGEAVAPQWDGWMRQEDAHFATQRTAERADIVVDGTGDRPARRVTSG</sequence>
<protein>
    <submittedName>
        <fullName evidence="1">4-amino-4-deoxy-L-arabinose transferase</fullName>
    </submittedName>
</protein>
<proteinExistence type="predicted"/>
<dbReference type="AlphaFoldDB" id="A0A417XW55"/>
<evidence type="ECO:0000313" key="1">
    <source>
        <dbReference type="EMBL" id="RHW24377.1"/>
    </source>
</evidence>
<keyword evidence="2" id="KW-1185">Reference proteome</keyword>
<keyword evidence="1" id="KW-0808">Transferase</keyword>
<dbReference type="RefSeq" id="WP_118928037.1">
    <property type="nucleotide sequence ID" value="NZ_QXGH01000033.1"/>
</dbReference>
<reference evidence="1 2" key="1">
    <citation type="submission" date="2018-09" db="EMBL/GenBank/DDBJ databases">
        <title>Genome sequencing of Nocardioides immobilis CCTCC AB 2017083 for comparison to Nocardioides silvaticus.</title>
        <authorList>
            <person name="Li C."/>
            <person name="Wang G."/>
        </authorList>
    </citation>
    <scope>NUCLEOTIDE SEQUENCE [LARGE SCALE GENOMIC DNA]</scope>
    <source>
        <strain evidence="1 2">CCTCC AB 2017083</strain>
    </source>
</reference>
<evidence type="ECO:0000313" key="2">
    <source>
        <dbReference type="Proteomes" id="UP000283644"/>
    </source>
</evidence>
<dbReference type="Proteomes" id="UP000283644">
    <property type="component" value="Unassembled WGS sequence"/>
</dbReference>
<organism evidence="1 2">
    <name type="scientific">Nocardioides immobilis</name>
    <dbReference type="NCBI Taxonomy" id="2049295"/>
    <lineage>
        <taxon>Bacteria</taxon>
        <taxon>Bacillati</taxon>
        <taxon>Actinomycetota</taxon>
        <taxon>Actinomycetes</taxon>
        <taxon>Propionibacteriales</taxon>
        <taxon>Nocardioidaceae</taxon>
        <taxon>Nocardioides</taxon>
    </lineage>
</organism>
<dbReference type="InterPro" id="IPR027417">
    <property type="entry name" value="P-loop_NTPase"/>
</dbReference>